<dbReference type="HAMAP" id="MF_00171">
    <property type="entry name" value="TruA"/>
    <property type="match status" value="1"/>
</dbReference>
<dbReference type="InterPro" id="IPR001406">
    <property type="entry name" value="PsdUridine_synth_TruA"/>
</dbReference>
<dbReference type="Gene3D" id="3.30.70.580">
    <property type="entry name" value="Pseudouridine synthase I, catalytic domain, N-terminal subdomain"/>
    <property type="match status" value="1"/>
</dbReference>
<evidence type="ECO:0000256" key="3">
    <source>
        <dbReference type="ARBA" id="ARBA00023235"/>
    </source>
</evidence>
<dbReference type="GO" id="GO:0160147">
    <property type="term" value="F:tRNA pseudouridine(38-40) synthase activity"/>
    <property type="evidence" value="ECO:0007669"/>
    <property type="project" value="UniProtKB-EC"/>
</dbReference>
<organism evidence="9 10">
    <name type="scientific">Ureaplasma parvum</name>
    <name type="common">Ureaplasma urealyticum biotype 1</name>
    <dbReference type="NCBI Taxonomy" id="134821"/>
    <lineage>
        <taxon>Bacteria</taxon>
        <taxon>Bacillati</taxon>
        <taxon>Mycoplasmatota</taxon>
        <taxon>Mycoplasmoidales</taxon>
        <taxon>Mycoplasmoidaceae</taxon>
        <taxon>Ureaplasma</taxon>
    </lineage>
</organism>
<dbReference type="GO" id="GO:0031119">
    <property type="term" value="P:tRNA pseudouridine synthesis"/>
    <property type="evidence" value="ECO:0007669"/>
    <property type="project" value="UniProtKB-UniRule"/>
</dbReference>
<dbReference type="EMBL" id="CP021991">
    <property type="protein sequence ID" value="ASD29667.1"/>
    <property type="molecule type" value="Genomic_DNA"/>
</dbReference>
<dbReference type="RefSeq" id="WP_088444137.1">
    <property type="nucleotide sequence ID" value="NZ_CP021991.1"/>
</dbReference>
<dbReference type="NCBIfam" id="TIGR00071">
    <property type="entry name" value="hisT_truA"/>
    <property type="match status" value="1"/>
</dbReference>
<dbReference type="Gene3D" id="3.30.70.660">
    <property type="entry name" value="Pseudouridine synthase I, catalytic domain, C-terminal subdomain"/>
    <property type="match status" value="1"/>
</dbReference>
<dbReference type="PANTHER" id="PTHR11142:SF0">
    <property type="entry name" value="TRNA PSEUDOURIDINE SYNTHASE-LIKE 1"/>
    <property type="match status" value="1"/>
</dbReference>
<comment type="subunit">
    <text evidence="4">Homodimer.</text>
</comment>
<keyword evidence="2 4" id="KW-0819">tRNA processing</keyword>
<evidence type="ECO:0000259" key="8">
    <source>
        <dbReference type="Pfam" id="PF01416"/>
    </source>
</evidence>
<dbReference type="InterPro" id="IPR020094">
    <property type="entry name" value="TruA/RsuA/RluB/E/F_N"/>
</dbReference>
<dbReference type="Proteomes" id="UP000197054">
    <property type="component" value="Chromosome"/>
</dbReference>
<reference evidence="9 10" key="1">
    <citation type="submission" date="2017-06" db="EMBL/GenBank/DDBJ databases">
        <title>Genome Sequencing and Comparative Genomics Analysis of Five Ureaplasma Urealyticums with Different Drug Resistance.</title>
        <authorList>
            <person name="Ma L."/>
            <person name="Jia T."/>
        </authorList>
    </citation>
    <scope>NUCLEOTIDE SEQUENCE [LARGE SCALE GENOMIC DNA]</scope>
    <source>
        <strain evidence="10">hebnu uu3</strain>
    </source>
</reference>
<dbReference type="InterPro" id="IPR020103">
    <property type="entry name" value="PsdUridine_synth_cat_dom_sf"/>
</dbReference>
<dbReference type="GO" id="GO:0003723">
    <property type="term" value="F:RNA binding"/>
    <property type="evidence" value="ECO:0007669"/>
    <property type="project" value="InterPro"/>
</dbReference>
<evidence type="ECO:0000256" key="2">
    <source>
        <dbReference type="ARBA" id="ARBA00022694"/>
    </source>
</evidence>
<feature type="domain" description="Pseudouridine synthase I TruA alpha/beta" evidence="8">
    <location>
        <begin position="143"/>
        <end position="241"/>
    </location>
</feature>
<sequence length="241" mass="28276">MNYKISLRYDGSLFYGWARQPQKRTVQGDLEEIFKSIFKINNIRIIGSGRTDKGVHAYEQIFSVKHSALKYDSHIIYQALCSRTSSDIQILEVQKVDDSFHAQYNATSKTYQYVINDYEFDLFRNNYELFVNQKINDQKILEALELFVGEHDFKSFSTSELTMTIRRINWVKIKRDTRLIIYINANCFLKNMVRMIVASCLDYAFNKISLAKIHELLIYPKKGASIKLAPACGLYLYKVYY</sequence>
<feature type="domain" description="Pseudouridine synthase I TruA alpha/beta" evidence="8">
    <location>
        <begin position="8"/>
        <end position="105"/>
    </location>
</feature>
<evidence type="ECO:0000313" key="10">
    <source>
        <dbReference type="Proteomes" id="UP000197054"/>
    </source>
</evidence>
<evidence type="ECO:0000256" key="7">
    <source>
        <dbReference type="RuleBase" id="RU003792"/>
    </source>
</evidence>
<dbReference type="InterPro" id="IPR020095">
    <property type="entry name" value="PsdUridine_synth_TruA_C"/>
</dbReference>
<keyword evidence="3 4" id="KW-0413">Isomerase</keyword>
<evidence type="ECO:0000256" key="1">
    <source>
        <dbReference type="ARBA" id="ARBA00009375"/>
    </source>
</evidence>
<comment type="similarity">
    <text evidence="1 4 7">Belongs to the tRNA pseudouridine synthase TruA family.</text>
</comment>
<evidence type="ECO:0000313" key="9">
    <source>
        <dbReference type="EMBL" id="ASD29667.1"/>
    </source>
</evidence>
<dbReference type="Pfam" id="PF01416">
    <property type="entry name" value="PseudoU_synth_1"/>
    <property type="match status" value="2"/>
</dbReference>
<dbReference type="AlphaFoldDB" id="A0AAC9T303"/>
<dbReference type="PANTHER" id="PTHR11142">
    <property type="entry name" value="PSEUDOURIDYLATE SYNTHASE"/>
    <property type="match status" value="1"/>
</dbReference>
<feature type="binding site" evidence="4 6">
    <location>
        <position position="111"/>
    </location>
    <ligand>
        <name>substrate</name>
    </ligand>
</feature>
<dbReference type="PIRSF" id="PIRSF001430">
    <property type="entry name" value="tRNA_psdUrid_synth"/>
    <property type="match status" value="1"/>
</dbReference>
<protein>
    <recommendedName>
        <fullName evidence="4">tRNA pseudouridine synthase A</fullName>
        <ecNumber evidence="4">5.4.99.12</ecNumber>
    </recommendedName>
    <alternativeName>
        <fullName evidence="4">tRNA pseudouridine(38-40) synthase</fullName>
    </alternativeName>
    <alternativeName>
        <fullName evidence="4">tRNA pseudouridylate synthase I</fullName>
    </alternativeName>
    <alternativeName>
        <fullName evidence="4">tRNA-uridine isomerase I</fullName>
    </alternativeName>
</protein>
<comment type="function">
    <text evidence="4">Formation of pseudouridine at positions 38, 39 and 40 in the anticodon stem and loop of transfer RNAs.</text>
</comment>
<accession>A0AAC9T303</accession>
<name>A0AAC9T303_UREPR</name>
<dbReference type="CDD" id="cd02570">
    <property type="entry name" value="PseudoU_synth_EcTruA"/>
    <property type="match status" value="1"/>
</dbReference>
<evidence type="ECO:0000256" key="4">
    <source>
        <dbReference type="HAMAP-Rule" id="MF_00171"/>
    </source>
</evidence>
<gene>
    <name evidence="4 9" type="primary">truA</name>
    <name evidence="9" type="ORF">CEG42_00150</name>
</gene>
<dbReference type="InterPro" id="IPR020097">
    <property type="entry name" value="PsdUridine_synth_TruA_a/b_dom"/>
</dbReference>
<dbReference type="SUPFAM" id="SSF55120">
    <property type="entry name" value="Pseudouridine synthase"/>
    <property type="match status" value="1"/>
</dbReference>
<feature type="active site" description="Nucleophile" evidence="4 5">
    <location>
        <position position="52"/>
    </location>
</feature>
<proteinExistence type="inferred from homology"/>
<evidence type="ECO:0000256" key="6">
    <source>
        <dbReference type="PIRSR" id="PIRSR001430-2"/>
    </source>
</evidence>
<comment type="caution">
    <text evidence="4">Lacks conserved residue(s) required for the propagation of feature annotation.</text>
</comment>
<evidence type="ECO:0000256" key="5">
    <source>
        <dbReference type="PIRSR" id="PIRSR001430-1"/>
    </source>
</evidence>
<comment type="catalytic activity">
    <reaction evidence="4 7">
        <text>uridine(38/39/40) in tRNA = pseudouridine(38/39/40) in tRNA</text>
        <dbReference type="Rhea" id="RHEA:22376"/>
        <dbReference type="Rhea" id="RHEA-COMP:10085"/>
        <dbReference type="Rhea" id="RHEA-COMP:10087"/>
        <dbReference type="ChEBI" id="CHEBI:65314"/>
        <dbReference type="ChEBI" id="CHEBI:65315"/>
        <dbReference type="EC" id="5.4.99.12"/>
    </reaction>
</comment>
<dbReference type="EC" id="5.4.99.12" evidence="4"/>